<dbReference type="RefSeq" id="WP_117431507.1">
    <property type="nucleotide sequence ID" value="NZ_BQLC01000025.1"/>
</dbReference>
<sequence>MNEILTLQPEVISRLAQGHQATVAGLANATAAAAGIGADVARTHGTFTSEFNNALSQYEAVRARAGHALQGAATELAGNLNKALTAYVNTDQASAEILDHQVDR</sequence>
<evidence type="ECO:0000313" key="1">
    <source>
        <dbReference type="EMBL" id="RFZ46531.1"/>
    </source>
</evidence>
<dbReference type="GO" id="GO:0009306">
    <property type="term" value="P:protein secretion"/>
    <property type="evidence" value="ECO:0007669"/>
    <property type="project" value="InterPro"/>
</dbReference>
<dbReference type="InterPro" id="IPR022536">
    <property type="entry name" value="EspC"/>
</dbReference>
<dbReference type="Proteomes" id="UP000257451">
    <property type="component" value="Unassembled WGS sequence"/>
</dbReference>
<dbReference type="Pfam" id="PF10824">
    <property type="entry name" value="T7SS_ESX_EspC"/>
    <property type="match status" value="1"/>
</dbReference>
<dbReference type="AlphaFoldDB" id="A0A3E2N161"/>
<proteinExistence type="predicted"/>
<evidence type="ECO:0000313" key="2">
    <source>
        <dbReference type="Proteomes" id="UP000257451"/>
    </source>
</evidence>
<accession>A0A3E2N161</accession>
<gene>
    <name evidence="1" type="primary">espF_1</name>
    <name evidence="1" type="ORF">DAVIS_00610</name>
</gene>
<name>A0A3E2N161_MYCMR</name>
<reference evidence="1 2" key="1">
    <citation type="journal article" date="2018" name="Sci. Rep.">
        <title>Extensive genomic diversity among Mycobacterium marinum strains revealed by whole genome sequencing.</title>
        <authorList>
            <person name="Das S."/>
            <person name="Pettersson B.M."/>
            <person name="Behra P.R."/>
            <person name="Mallick A."/>
            <person name="Cheramie M."/>
            <person name="Ramesh M."/>
            <person name="Shirreff L."/>
            <person name="DuCote T."/>
            <person name="Dasgupta S."/>
            <person name="Ennis D.G."/>
            <person name="Kirsebom L.A."/>
        </authorList>
    </citation>
    <scope>NUCLEOTIDE SEQUENCE [LARGE SCALE GENOMIC DNA]</scope>
    <source>
        <strain evidence="1 2">Davis1</strain>
    </source>
</reference>
<dbReference type="EMBL" id="PEDF01000022">
    <property type="protein sequence ID" value="RFZ46531.1"/>
    <property type="molecule type" value="Genomic_DNA"/>
</dbReference>
<protein>
    <submittedName>
        <fullName evidence="1">ESX-1 secretion-associated protein EspF</fullName>
    </submittedName>
</protein>
<organism evidence="1 2">
    <name type="scientific">Mycobacterium marinum</name>
    <dbReference type="NCBI Taxonomy" id="1781"/>
    <lineage>
        <taxon>Bacteria</taxon>
        <taxon>Bacillati</taxon>
        <taxon>Actinomycetota</taxon>
        <taxon>Actinomycetes</taxon>
        <taxon>Mycobacteriales</taxon>
        <taxon>Mycobacteriaceae</taxon>
        <taxon>Mycobacterium</taxon>
        <taxon>Mycobacterium ulcerans group</taxon>
    </lineage>
</organism>
<comment type="caution">
    <text evidence="1">The sequence shown here is derived from an EMBL/GenBank/DDBJ whole genome shotgun (WGS) entry which is preliminary data.</text>
</comment>